<dbReference type="Proteomes" id="UP000054721">
    <property type="component" value="Unassembled WGS sequence"/>
</dbReference>
<dbReference type="AlphaFoldDB" id="A0A0V1KHA2"/>
<gene>
    <name evidence="1" type="ORF">T02_4543</name>
</gene>
<organism evidence="1 2">
    <name type="scientific">Trichinella nativa</name>
    <dbReference type="NCBI Taxonomy" id="6335"/>
    <lineage>
        <taxon>Eukaryota</taxon>
        <taxon>Metazoa</taxon>
        <taxon>Ecdysozoa</taxon>
        <taxon>Nematoda</taxon>
        <taxon>Enoplea</taxon>
        <taxon>Dorylaimia</taxon>
        <taxon>Trichinellida</taxon>
        <taxon>Trichinellidae</taxon>
        <taxon>Trichinella</taxon>
    </lineage>
</organism>
<dbReference type="EMBL" id="JYDW01002748">
    <property type="protein sequence ID" value="KRZ46607.1"/>
    <property type="molecule type" value="Genomic_DNA"/>
</dbReference>
<accession>A0A0V1KHA2</accession>
<reference evidence="1 2" key="1">
    <citation type="submission" date="2015-05" db="EMBL/GenBank/DDBJ databases">
        <title>Evolution of Trichinella species and genotypes.</title>
        <authorList>
            <person name="Korhonen P.K."/>
            <person name="Edoardo P."/>
            <person name="Giuseppe L.R."/>
            <person name="Gasser R.B."/>
        </authorList>
    </citation>
    <scope>NUCLEOTIDE SEQUENCE [LARGE SCALE GENOMIC DNA]</scope>
    <source>
        <strain evidence="1">ISS10</strain>
    </source>
</reference>
<protein>
    <submittedName>
        <fullName evidence="1">Uncharacterized protein</fullName>
    </submittedName>
</protein>
<comment type="caution">
    <text evidence="1">The sequence shown here is derived from an EMBL/GenBank/DDBJ whole genome shotgun (WGS) entry which is preliminary data.</text>
</comment>
<keyword evidence="2" id="KW-1185">Reference proteome</keyword>
<sequence length="68" mass="7809">LVARMIFYFIFTLDKRGSIIFDPQVATSTTHKTGSDSRERSELMCYLKGIAMLKTEPRRAVNSPNRNK</sequence>
<evidence type="ECO:0000313" key="2">
    <source>
        <dbReference type="Proteomes" id="UP000054721"/>
    </source>
</evidence>
<feature type="non-terminal residue" evidence="1">
    <location>
        <position position="1"/>
    </location>
</feature>
<proteinExistence type="predicted"/>
<name>A0A0V1KHA2_9BILA</name>
<evidence type="ECO:0000313" key="1">
    <source>
        <dbReference type="EMBL" id="KRZ46607.1"/>
    </source>
</evidence>